<organism evidence="1 2">
    <name type="scientific">Rhodocista pekingensis</name>
    <dbReference type="NCBI Taxonomy" id="201185"/>
    <lineage>
        <taxon>Bacteria</taxon>
        <taxon>Pseudomonadati</taxon>
        <taxon>Pseudomonadota</taxon>
        <taxon>Alphaproteobacteria</taxon>
        <taxon>Rhodospirillales</taxon>
        <taxon>Azospirillaceae</taxon>
        <taxon>Rhodocista</taxon>
    </lineage>
</organism>
<dbReference type="Proteomes" id="UP001596456">
    <property type="component" value="Unassembled WGS sequence"/>
</dbReference>
<keyword evidence="2" id="KW-1185">Reference proteome</keyword>
<proteinExistence type="predicted"/>
<dbReference type="RefSeq" id="WP_377359625.1">
    <property type="nucleotide sequence ID" value="NZ_JBHTCM010000011.1"/>
</dbReference>
<name>A0ABW2KVJ2_9PROT</name>
<sequence>MSIYLETVNKTKINAKILKEILQLYESMKPEERSNFEIRSLACLRALELKGFGIQKASALSVAIELRLDALSRLINDPVHREWVMPSKEADAVMIHFDLLRVAATEPLIEIGGARVAFDPEAFRVRFLRICRPKGRA</sequence>
<reference evidence="2" key="1">
    <citation type="journal article" date="2019" name="Int. J. Syst. Evol. Microbiol.">
        <title>The Global Catalogue of Microorganisms (GCM) 10K type strain sequencing project: providing services to taxonomists for standard genome sequencing and annotation.</title>
        <authorList>
            <consortium name="The Broad Institute Genomics Platform"/>
            <consortium name="The Broad Institute Genome Sequencing Center for Infectious Disease"/>
            <person name="Wu L."/>
            <person name="Ma J."/>
        </authorList>
    </citation>
    <scope>NUCLEOTIDE SEQUENCE [LARGE SCALE GENOMIC DNA]</scope>
    <source>
        <strain evidence="2">CGMCC 1.16275</strain>
    </source>
</reference>
<dbReference type="EMBL" id="JBHTCM010000011">
    <property type="protein sequence ID" value="MFC7334079.1"/>
    <property type="molecule type" value="Genomic_DNA"/>
</dbReference>
<gene>
    <name evidence="1" type="ORF">ACFQPS_12980</name>
</gene>
<protein>
    <submittedName>
        <fullName evidence="1">Uncharacterized protein</fullName>
    </submittedName>
</protein>
<accession>A0ABW2KVJ2</accession>
<comment type="caution">
    <text evidence="1">The sequence shown here is derived from an EMBL/GenBank/DDBJ whole genome shotgun (WGS) entry which is preliminary data.</text>
</comment>
<evidence type="ECO:0000313" key="2">
    <source>
        <dbReference type="Proteomes" id="UP001596456"/>
    </source>
</evidence>
<evidence type="ECO:0000313" key="1">
    <source>
        <dbReference type="EMBL" id="MFC7334079.1"/>
    </source>
</evidence>